<feature type="non-terminal residue" evidence="1">
    <location>
        <position position="75"/>
    </location>
</feature>
<proteinExistence type="predicted"/>
<evidence type="ECO:0000313" key="2">
    <source>
        <dbReference type="Proteomes" id="UP000837857"/>
    </source>
</evidence>
<reference evidence="1" key="1">
    <citation type="submission" date="2022-03" db="EMBL/GenBank/DDBJ databases">
        <authorList>
            <person name="Martin H S."/>
        </authorList>
    </citation>
    <scope>NUCLEOTIDE SEQUENCE</scope>
</reference>
<dbReference type="EMBL" id="OW152826">
    <property type="protein sequence ID" value="CAH2042727.1"/>
    <property type="molecule type" value="Genomic_DNA"/>
</dbReference>
<sequence length="75" mass="8623">MYLSSISSRLLLYDTNCWDLKKSYGCYDGILRDISWSDDSKYILQVNSKGLLDILSPADYDIRSLQHVPLKDTCV</sequence>
<dbReference type="InterPro" id="IPR036322">
    <property type="entry name" value="WD40_repeat_dom_sf"/>
</dbReference>
<dbReference type="SUPFAM" id="SSF50978">
    <property type="entry name" value="WD40 repeat-like"/>
    <property type="match status" value="1"/>
</dbReference>
<dbReference type="Proteomes" id="UP000837857">
    <property type="component" value="Chromosome 14"/>
</dbReference>
<organism evidence="1 2">
    <name type="scientific">Iphiclides podalirius</name>
    <name type="common">scarce swallowtail</name>
    <dbReference type="NCBI Taxonomy" id="110791"/>
    <lineage>
        <taxon>Eukaryota</taxon>
        <taxon>Metazoa</taxon>
        <taxon>Ecdysozoa</taxon>
        <taxon>Arthropoda</taxon>
        <taxon>Hexapoda</taxon>
        <taxon>Insecta</taxon>
        <taxon>Pterygota</taxon>
        <taxon>Neoptera</taxon>
        <taxon>Endopterygota</taxon>
        <taxon>Lepidoptera</taxon>
        <taxon>Glossata</taxon>
        <taxon>Ditrysia</taxon>
        <taxon>Papilionoidea</taxon>
        <taxon>Papilionidae</taxon>
        <taxon>Papilioninae</taxon>
        <taxon>Iphiclides</taxon>
    </lineage>
</organism>
<gene>
    <name evidence="1" type="ORF">IPOD504_LOCUS4042</name>
</gene>
<protein>
    <submittedName>
        <fullName evidence="1">Uncharacterized protein</fullName>
    </submittedName>
</protein>
<name>A0ABN8I4Y2_9NEOP</name>
<keyword evidence="2" id="KW-1185">Reference proteome</keyword>
<evidence type="ECO:0000313" key="1">
    <source>
        <dbReference type="EMBL" id="CAH2042727.1"/>
    </source>
</evidence>
<accession>A0ABN8I4Y2</accession>